<dbReference type="CDD" id="cd01335">
    <property type="entry name" value="Radical_SAM"/>
    <property type="match status" value="1"/>
</dbReference>
<evidence type="ECO:0000313" key="6">
    <source>
        <dbReference type="Proteomes" id="UP000199659"/>
    </source>
</evidence>
<gene>
    <name evidence="5" type="ORF">SAMN05661086_01816</name>
</gene>
<feature type="domain" description="Radical SAM core" evidence="4">
    <location>
        <begin position="26"/>
        <end position="195"/>
    </location>
</feature>
<sequence length="296" mass="33915">MDYIPAKTIVSNYQTNPNWFGTNYTMNIYKGCCHGCIYCDSRSDCYRIENFDNVRAKENALLLTRNDLRRKTKKGVVGIGSMSDPYNPFEKELQLTRHALELISAFDFGVALATKSPLVTRDIDILTEIKDFSPVLCKITITTADASLCKIIEPNVASSSERFEAVQKLSDAGIYSGILLMPVLPFITDTEENILSIVKQAYECGAKFVYASFGVTLRSNQRDHYYNMLQQHFPSLQDKYMRTYGNRYCCTSPKARKLWGLFAKECEKYGLLYKMPDIIRTYKSLPRPRQLSLFDF</sequence>
<dbReference type="AlphaFoldDB" id="A0A1I6JQ26"/>
<dbReference type="SUPFAM" id="SSF102114">
    <property type="entry name" value="Radical SAM enzymes"/>
    <property type="match status" value="1"/>
</dbReference>
<dbReference type="InterPro" id="IPR007197">
    <property type="entry name" value="rSAM"/>
</dbReference>
<dbReference type="Proteomes" id="UP000199659">
    <property type="component" value="Unassembled WGS sequence"/>
</dbReference>
<dbReference type="GO" id="GO:0046872">
    <property type="term" value="F:metal ion binding"/>
    <property type="evidence" value="ECO:0007669"/>
    <property type="project" value="UniProtKB-KW"/>
</dbReference>
<dbReference type="RefSeq" id="WP_092560367.1">
    <property type="nucleotide sequence ID" value="NZ_FOYZ01000006.1"/>
</dbReference>
<evidence type="ECO:0000313" key="5">
    <source>
        <dbReference type="EMBL" id="SFR80630.1"/>
    </source>
</evidence>
<dbReference type="InterPro" id="IPR058240">
    <property type="entry name" value="rSAM_sf"/>
</dbReference>
<dbReference type="OrthoDB" id="9785699at2"/>
<evidence type="ECO:0000256" key="2">
    <source>
        <dbReference type="ARBA" id="ARBA00023004"/>
    </source>
</evidence>
<dbReference type="EMBL" id="FOYZ01000006">
    <property type="protein sequence ID" value="SFR80630.1"/>
    <property type="molecule type" value="Genomic_DNA"/>
</dbReference>
<evidence type="ECO:0000256" key="1">
    <source>
        <dbReference type="ARBA" id="ARBA00022723"/>
    </source>
</evidence>
<dbReference type="InterPro" id="IPR040086">
    <property type="entry name" value="MJ0683-like"/>
</dbReference>
<dbReference type="SFLD" id="SFLDG01084">
    <property type="entry name" value="Uncharacterised_Radical_SAM_Su"/>
    <property type="match status" value="1"/>
</dbReference>
<dbReference type="GO" id="GO:0051536">
    <property type="term" value="F:iron-sulfur cluster binding"/>
    <property type="evidence" value="ECO:0007669"/>
    <property type="project" value="UniProtKB-KW"/>
</dbReference>
<dbReference type="STRING" id="37658.SAMN05661086_01816"/>
<keyword evidence="2" id="KW-0408">Iron</keyword>
<keyword evidence="5" id="KW-0456">Lyase</keyword>
<evidence type="ECO:0000256" key="3">
    <source>
        <dbReference type="ARBA" id="ARBA00023014"/>
    </source>
</evidence>
<dbReference type="PANTHER" id="PTHR43432">
    <property type="entry name" value="SLR0285 PROTEIN"/>
    <property type="match status" value="1"/>
</dbReference>
<keyword evidence="3" id="KW-0411">Iron-sulfur</keyword>
<accession>A0A1I6JQ26</accession>
<dbReference type="PANTHER" id="PTHR43432:SF5">
    <property type="entry name" value="ELP3_MIAA_NIFB-LIKE RADICAL SAM CORE DOMAIN-CONTAINING PROTEIN"/>
    <property type="match status" value="1"/>
</dbReference>
<dbReference type="Gene3D" id="3.80.30.30">
    <property type="match status" value="1"/>
</dbReference>
<organism evidence="5 6">
    <name type="scientific">Anaeromicropila populeti</name>
    <dbReference type="NCBI Taxonomy" id="37658"/>
    <lineage>
        <taxon>Bacteria</taxon>
        <taxon>Bacillati</taxon>
        <taxon>Bacillota</taxon>
        <taxon>Clostridia</taxon>
        <taxon>Lachnospirales</taxon>
        <taxon>Lachnospiraceae</taxon>
        <taxon>Anaeromicropila</taxon>
    </lineage>
</organism>
<name>A0A1I6JQ26_9FIRM</name>
<keyword evidence="1" id="KW-0479">Metal-binding</keyword>
<dbReference type="Pfam" id="PF04055">
    <property type="entry name" value="Radical_SAM"/>
    <property type="match status" value="1"/>
</dbReference>
<proteinExistence type="predicted"/>
<dbReference type="SFLD" id="SFLDS00029">
    <property type="entry name" value="Radical_SAM"/>
    <property type="match status" value="1"/>
</dbReference>
<protein>
    <submittedName>
        <fullName evidence="5">DNA repair photolyase</fullName>
    </submittedName>
</protein>
<dbReference type="GO" id="GO:0016829">
    <property type="term" value="F:lyase activity"/>
    <property type="evidence" value="ECO:0007669"/>
    <property type="project" value="UniProtKB-KW"/>
</dbReference>
<keyword evidence="6" id="KW-1185">Reference proteome</keyword>
<evidence type="ECO:0000259" key="4">
    <source>
        <dbReference type="Pfam" id="PF04055"/>
    </source>
</evidence>
<reference evidence="5 6" key="1">
    <citation type="submission" date="2016-10" db="EMBL/GenBank/DDBJ databases">
        <authorList>
            <person name="de Groot N.N."/>
        </authorList>
    </citation>
    <scope>NUCLEOTIDE SEQUENCE [LARGE SCALE GENOMIC DNA]</scope>
    <source>
        <strain evidence="5 6">743A</strain>
    </source>
</reference>